<dbReference type="EMBL" id="VIGI01000016">
    <property type="protein sequence ID" value="KAB8290693.1"/>
    <property type="molecule type" value="Genomic_DNA"/>
</dbReference>
<accession>A0A5N6JPX9</accession>
<gene>
    <name evidence="1" type="ORF">EYC80_008333</name>
</gene>
<dbReference type="AlphaFoldDB" id="A0A5N6JPX9"/>
<proteinExistence type="predicted"/>
<reference evidence="1 2" key="1">
    <citation type="submission" date="2019-06" db="EMBL/GenBank/DDBJ databases">
        <title>Genome Sequence of the Brown Rot Fungal Pathogen Monilinia laxa.</title>
        <authorList>
            <person name="De Miccolis Angelini R.M."/>
            <person name="Landi L."/>
            <person name="Abate D."/>
            <person name="Pollastro S."/>
            <person name="Romanazzi G."/>
            <person name="Faretra F."/>
        </authorList>
    </citation>
    <scope>NUCLEOTIDE SEQUENCE [LARGE SCALE GENOMIC DNA]</scope>
    <source>
        <strain evidence="1 2">Mlax316</strain>
    </source>
</reference>
<protein>
    <submittedName>
        <fullName evidence="1">Uncharacterized protein</fullName>
    </submittedName>
</protein>
<keyword evidence="2" id="KW-1185">Reference proteome</keyword>
<organism evidence="1 2">
    <name type="scientific">Monilinia laxa</name>
    <name type="common">Brown rot fungus</name>
    <name type="synonym">Sclerotinia laxa</name>
    <dbReference type="NCBI Taxonomy" id="61186"/>
    <lineage>
        <taxon>Eukaryota</taxon>
        <taxon>Fungi</taxon>
        <taxon>Dikarya</taxon>
        <taxon>Ascomycota</taxon>
        <taxon>Pezizomycotina</taxon>
        <taxon>Leotiomycetes</taxon>
        <taxon>Helotiales</taxon>
        <taxon>Sclerotiniaceae</taxon>
        <taxon>Monilinia</taxon>
    </lineage>
</organism>
<comment type="caution">
    <text evidence="1">The sequence shown here is derived from an EMBL/GenBank/DDBJ whole genome shotgun (WGS) entry which is preliminary data.</text>
</comment>
<dbReference type="Proteomes" id="UP000326757">
    <property type="component" value="Unassembled WGS sequence"/>
</dbReference>
<name>A0A5N6JPX9_MONLA</name>
<evidence type="ECO:0000313" key="1">
    <source>
        <dbReference type="EMBL" id="KAB8290693.1"/>
    </source>
</evidence>
<evidence type="ECO:0000313" key="2">
    <source>
        <dbReference type="Proteomes" id="UP000326757"/>
    </source>
</evidence>
<sequence>MIIGFKKGHCSENEGNESIKPILNSRSYVEILGIMSRFKTSDSEERTGRITSQCPVTSAVSPNILASRQSVHASAAAPPP</sequence>